<evidence type="ECO:0000256" key="4">
    <source>
        <dbReference type="ARBA" id="ARBA00023163"/>
    </source>
</evidence>
<dbReference type="CDD" id="cd06171">
    <property type="entry name" value="Sigma70_r4"/>
    <property type="match status" value="1"/>
</dbReference>
<dbReference type="AlphaFoldDB" id="A0A3P1XQK8"/>
<dbReference type="InterPro" id="IPR013325">
    <property type="entry name" value="RNA_pol_sigma_r2"/>
</dbReference>
<dbReference type="GO" id="GO:0006352">
    <property type="term" value="P:DNA-templated transcription initiation"/>
    <property type="evidence" value="ECO:0007669"/>
    <property type="project" value="InterPro"/>
</dbReference>
<evidence type="ECO:0000256" key="1">
    <source>
        <dbReference type="ARBA" id="ARBA00010641"/>
    </source>
</evidence>
<dbReference type="InterPro" id="IPR039425">
    <property type="entry name" value="RNA_pol_sigma-70-like"/>
</dbReference>
<dbReference type="InterPro" id="IPR036388">
    <property type="entry name" value="WH-like_DNA-bd_sf"/>
</dbReference>
<comment type="caution">
    <text evidence="7">The sequence shown here is derived from an EMBL/GenBank/DDBJ whole genome shotgun (WGS) entry which is preliminary data.</text>
</comment>
<evidence type="ECO:0000313" key="7">
    <source>
        <dbReference type="EMBL" id="RRD60197.1"/>
    </source>
</evidence>
<dbReference type="NCBIfam" id="TIGR02937">
    <property type="entry name" value="sigma70-ECF"/>
    <property type="match status" value="1"/>
</dbReference>
<dbReference type="OrthoDB" id="9780326at2"/>
<dbReference type="PANTHER" id="PTHR43133">
    <property type="entry name" value="RNA POLYMERASE ECF-TYPE SIGMA FACTO"/>
    <property type="match status" value="1"/>
</dbReference>
<evidence type="ECO:0000259" key="6">
    <source>
        <dbReference type="Pfam" id="PF08281"/>
    </source>
</evidence>
<dbReference type="Pfam" id="PF04542">
    <property type="entry name" value="Sigma70_r2"/>
    <property type="match status" value="1"/>
</dbReference>
<dbReference type="Gene3D" id="1.10.10.10">
    <property type="entry name" value="Winged helix-like DNA-binding domain superfamily/Winged helix DNA-binding domain"/>
    <property type="match status" value="1"/>
</dbReference>
<keyword evidence="2" id="KW-0805">Transcription regulation</keyword>
<dbReference type="SUPFAM" id="SSF88946">
    <property type="entry name" value="Sigma2 domain of RNA polymerase sigma factors"/>
    <property type="match status" value="1"/>
</dbReference>
<reference evidence="7 8" key="1">
    <citation type="submission" date="2018-11" db="EMBL/GenBank/DDBJ databases">
        <title>Genomes From Bacteria Associated with the Canine Oral Cavity: a Test Case for Automated Genome-Based Taxonomic Assignment.</title>
        <authorList>
            <person name="Coil D.A."/>
            <person name="Jospin G."/>
            <person name="Darling A.E."/>
            <person name="Wallis C."/>
            <person name="Davis I.J."/>
            <person name="Harris S."/>
            <person name="Eisen J.A."/>
            <person name="Holcombe L.J."/>
            <person name="O'Flynn C."/>
        </authorList>
    </citation>
    <scope>NUCLEOTIDE SEQUENCE [LARGE SCALE GENOMIC DNA]</scope>
    <source>
        <strain evidence="7 8">OH2617_COT-023</strain>
    </source>
</reference>
<dbReference type="RefSeq" id="WP_124751750.1">
    <property type="nucleotide sequence ID" value="NZ_RQYS01000030.1"/>
</dbReference>
<accession>A0A3P1XQK8</accession>
<sequence length="161" mass="18941">MKKKDLEETFIAMLKENERVIYKVCSFYASEETPLCDLYQDVVCNLWTAYPKFRGECSISTWIYRIALNTCISGFRKKKMERSADLSSLQDAFIQPEDMTEEIKEMYRLIRQLKTLERAVILLYLEEKSYQEIAEITGLSLSHVAVKLKRTKEKLINMSNQ</sequence>
<dbReference type="GO" id="GO:0003677">
    <property type="term" value="F:DNA binding"/>
    <property type="evidence" value="ECO:0007669"/>
    <property type="project" value="InterPro"/>
</dbReference>
<dbReference type="Pfam" id="PF08281">
    <property type="entry name" value="Sigma70_r4_2"/>
    <property type="match status" value="1"/>
</dbReference>
<comment type="similarity">
    <text evidence="1">Belongs to the sigma-70 factor family. ECF subfamily.</text>
</comment>
<protein>
    <submittedName>
        <fullName evidence="7">Sigma-70 family RNA polymerase sigma factor</fullName>
    </submittedName>
</protein>
<dbReference type="EMBL" id="RQYS01000030">
    <property type="protein sequence ID" value="RRD60197.1"/>
    <property type="molecule type" value="Genomic_DNA"/>
</dbReference>
<keyword evidence="4" id="KW-0804">Transcription</keyword>
<evidence type="ECO:0000313" key="8">
    <source>
        <dbReference type="Proteomes" id="UP000278609"/>
    </source>
</evidence>
<dbReference type="InterPro" id="IPR013249">
    <property type="entry name" value="RNA_pol_sigma70_r4_t2"/>
</dbReference>
<evidence type="ECO:0000259" key="5">
    <source>
        <dbReference type="Pfam" id="PF04542"/>
    </source>
</evidence>
<proteinExistence type="inferred from homology"/>
<dbReference type="GO" id="GO:0016987">
    <property type="term" value="F:sigma factor activity"/>
    <property type="evidence" value="ECO:0007669"/>
    <property type="project" value="UniProtKB-KW"/>
</dbReference>
<evidence type="ECO:0000256" key="3">
    <source>
        <dbReference type="ARBA" id="ARBA00023082"/>
    </source>
</evidence>
<dbReference type="SUPFAM" id="SSF88659">
    <property type="entry name" value="Sigma3 and sigma4 domains of RNA polymerase sigma factors"/>
    <property type="match status" value="1"/>
</dbReference>
<gene>
    <name evidence="7" type="ORF">EII40_08040</name>
</gene>
<feature type="domain" description="RNA polymerase sigma-70 region 2" evidence="5">
    <location>
        <begin position="14"/>
        <end position="79"/>
    </location>
</feature>
<dbReference type="InterPro" id="IPR014284">
    <property type="entry name" value="RNA_pol_sigma-70_dom"/>
</dbReference>
<dbReference type="Gene3D" id="1.10.1740.10">
    <property type="match status" value="1"/>
</dbReference>
<dbReference type="Proteomes" id="UP000278609">
    <property type="component" value="Unassembled WGS sequence"/>
</dbReference>
<dbReference type="PANTHER" id="PTHR43133:SF45">
    <property type="entry name" value="RNA POLYMERASE ECF-TYPE SIGMA FACTOR"/>
    <property type="match status" value="1"/>
</dbReference>
<keyword evidence="3" id="KW-0731">Sigma factor</keyword>
<name>A0A3P1XQK8_TANFO</name>
<feature type="domain" description="RNA polymerase sigma factor 70 region 4 type 2" evidence="6">
    <location>
        <begin position="105"/>
        <end position="155"/>
    </location>
</feature>
<organism evidence="7 8">
    <name type="scientific">Tannerella forsythia</name>
    <name type="common">Bacteroides forsythus</name>
    <dbReference type="NCBI Taxonomy" id="28112"/>
    <lineage>
        <taxon>Bacteria</taxon>
        <taxon>Pseudomonadati</taxon>
        <taxon>Bacteroidota</taxon>
        <taxon>Bacteroidia</taxon>
        <taxon>Bacteroidales</taxon>
        <taxon>Tannerellaceae</taxon>
        <taxon>Tannerella</taxon>
    </lineage>
</organism>
<evidence type="ECO:0000256" key="2">
    <source>
        <dbReference type="ARBA" id="ARBA00023015"/>
    </source>
</evidence>
<dbReference type="InterPro" id="IPR007627">
    <property type="entry name" value="RNA_pol_sigma70_r2"/>
</dbReference>
<dbReference type="InterPro" id="IPR013324">
    <property type="entry name" value="RNA_pol_sigma_r3/r4-like"/>
</dbReference>